<protein>
    <submittedName>
        <fullName evidence="4">Retinol dehydrogenase 14</fullName>
    </submittedName>
</protein>
<name>A0A5N5QEU5_9AGAM</name>
<dbReference type="Proteomes" id="UP000383932">
    <property type="component" value="Unassembled WGS sequence"/>
</dbReference>
<dbReference type="PANTHER" id="PTHR24320">
    <property type="entry name" value="RETINOL DEHYDROGENASE"/>
    <property type="match status" value="1"/>
</dbReference>
<dbReference type="AlphaFoldDB" id="A0A5N5QEU5"/>
<keyword evidence="5" id="KW-1185">Reference proteome</keyword>
<comment type="caution">
    <text evidence="4">The sequence shown here is derived from an EMBL/GenBank/DDBJ whole genome shotgun (WGS) entry which is preliminary data.</text>
</comment>
<dbReference type="InterPro" id="IPR036291">
    <property type="entry name" value="NAD(P)-bd_dom_sf"/>
</dbReference>
<dbReference type="PANTHER" id="PTHR24320:SF152">
    <property type="entry name" value="SHORT-CHAIN DEHYDROGENASE_REDUCTASE FAMILY PROTEIN"/>
    <property type="match status" value="1"/>
</dbReference>
<dbReference type="PRINTS" id="PR00081">
    <property type="entry name" value="GDHRDH"/>
</dbReference>
<accession>A0A5N5QEU5</accession>
<keyword evidence="2" id="KW-0560">Oxidoreductase</keyword>
<evidence type="ECO:0000313" key="4">
    <source>
        <dbReference type="EMBL" id="KAB5590270.1"/>
    </source>
</evidence>
<evidence type="ECO:0000313" key="5">
    <source>
        <dbReference type="Proteomes" id="UP000383932"/>
    </source>
</evidence>
<dbReference type="EMBL" id="SSOP01000183">
    <property type="protein sequence ID" value="KAB5590270.1"/>
    <property type="molecule type" value="Genomic_DNA"/>
</dbReference>
<dbReference type="InterPro" id="IPR002347">
    <property type="entry name" value="SDR_fam"/>
</dbReference>
<reference evidence="4 5" key="1">
    <citation type="journal article" date="2019" name="Fungal Biol. Biotechnol.">
        <title>Draft genome sequence of fastidious pathogen Ceratobasidium theobromae, which causes vascular-streak dieback in Theobroma cacao.</title>
        <authorList>
            <person name="Ali S.S."/>
            <person name="Asman A."/>
            <person name="Shao J."/>
            <person name="Firmansyah A.P."/>
            <person name="Susilo A.W."/>
            <person name="Rosmana A."/>
            <person name="McMahon P."/>
            <person name="Junaid M."/>
            <person name="Guest D."/>
            <person name="Kheng T.Y."/>
            <person name="Meinhardt L.W."/>
            <person name="Bailey B.A."/>
        </authorList>
    </citation>
    <scope>NUCLEOTIDE SEQUENCE [LARGE SCALE GENOMIC DNA]</scope>
    <source>
        <strain evidence="4 5">CT2</strain>
    </source>
</reference>
<evidence type="ECO:0000256" key="3">
    <source>
        <dbReference type="RuleBase" id="RU000363"/>
    </source>
</evidence>
<proteinExistence type="inferred from homology"/>
<dbReference type="SUPFAM" id="SSF51735">
    <property type="entry name" value="NAD(P)-binding Rossmann-fold domains"/>
    <property type="match status" value="1"/>
</dbReference>
<gene>
    <name evidence="4" type="ORF">CTheo_6296</name>
</gene>
<dbReference type="OrthoDB" id="542013at2759"/>
<evidence type="ECO:0000256" key="1">
    <source>
        <dbReference type="ARBA" id="ARBA00006484"/>
    </source>
</evidence>
<dbReference type="Gene3D" id="3.40.50.720">
    <property type="entry name" value="NAD(P)-binding Rossmann-like Domain"/>
    <property type="match status" value="1"/>
</dbReference>
<sequence length="351" mass="39140">MPYSAHPNLVAFVLCSLSLNRMRFGLLSSRLYPELVSPRADLQGKLAIVTGANSGIGFEVARALASMGAHIVLACRNKSKGEEARKKIIEGSGNPNVELEIIDLAQFASVRAFVERWQKRPRDTNRVDILVNNAGSLNSSLAVTEDGLEQTHQVNHLGHVLLTHELLNRDCFSPSGRIISVTSFAMYDSDILDQHNAANADILERLNQQDGAKITFEDSLFLYQRSKVSQVIWTMALQRKLAAVEAWKDITVHTCHPGVIQSGLWSQPEGCASMVIPDSVKFLVNTLGLPSTQGGIMPVWLAVEPEPASAELRGMFWDRMQWKWVAPWCLDVERQERLWDLWCRDTGAPLR</sequence>
<comment type="similarity">
    <text evidence="1 3">Belongs to the short-chain dehydrogenases/reductases (SDR) family.</text>
</comment>
<dbReference type="Pfam" id="PF00106">
    <property type="entry name" value="adh_short"/>
    <property type="match status" value="1"/>
</dbReference>
<dbReference type="GO" id="GO:0016491">
    <property type="term" value="F:oxidoreductase activity"/>
    <property type="evidence" value="ECO:0007669"/>
    <property type="project" value="UniProtKB-KW"/>
</dbReference>
<organism evidence="4 5">
    <name type="scientific">Ceratobasidium theobromae</name>
    <dbReference type="NCBI Taxonomy" id="1582974"/>
    <lineage>
        <taxon>Eukaryota</taxon>
        <taxon>Fungi</taxon>
        <taxon>Dikarya</taxon>
        <taxon>Basidiomycota</taxon>
        <taxon>Agaricomycotina</taxon>
        <taxon>Agaricomycetes</taxon>
        <taxon>Cantharellales</taxon>
        <taxon>Ceratobasidiaceae</taxon>
        <taxon>Ceratobasidium</taxon>
    </lineage>
</organism>
<evidence type="ECO:0000256" key="2">
    <source>
        <dbReference type="ARBA" id="ARBA00023002"/>
    </source>
</evidence>
<dbReference type="PRINTS" id="PR00080">
    <property type="entry name" value="SDRFAMILY"/>
</dbReference>